<evidence type="ECO:0000313" key="3">
    <source>
        <dbReference type="Proteomes" id="UP000645555"/>
    </source>
</evidence>
<gene>
    <name evidence="2" type="ORF">GCM10010515_75930</name>
</gene>
<evidence type="ECO:0000256" key="1">
    <source>
        <dbReference type="SAM" id="MobiDB-lite"/>
    </source>
</evidence>
<reference evidence="2" key="1">
    <citation type="journal article" date="2014" name="Int. J. Syst. Evol. Microbiol.">
        <title>Complete genome sequence of Corynebacterium casei LMG S-19264T (=DSM 44701T), isolated from a smear-ripened cheese.</title>
        <authorList>
            <consortium name="US DOE Joint Genome Institute (JGI-PGF)"/>
            <person name="Walter F."/>
            <person name="Albersmeier A."/>
            <person name="Kalinowski J."/>
            <person name="Ruckert C."/>
        </authorList>
    </citation>
    <scope>NUCLEOTIDE SEQUENCE</scope>
    <source>
        <strain evidence="2">JCM 4956</strain>
    </source>
</reference>
<dbReference type="AlphaFoldDB" id="A0A918NW49"/>
<dbReference type="EMBL" id="BMWD01000054">
    <property type="protein sequence ID" value="GGX98540.1"/>
    <property type="molecule type" value="Genomic_DNA"/>
</dbReference>
<evidence type="ECO:0000313" key="2">
    <source>
        <dbReference type="EMBL" id="GGX98540.1"/>
    </source>
</evidence>
<dbReference type="RefSeq" id="WP_190040205.1">
    <property type="nucleotide sequence ID" value="NZ_BMWD01000054.1"/>
</dbReference>
<keyword evidence="3" id="KW-1185">Reference proteome</keyword>
<dbReference type="Proteomes" id="UP000645555">
    <property type="component" value="Unassembled WGS sequence"/>
</dbReference>
<organism evidence="2 3">
    <name type="scientific">Streptomyces fructofermentans</name>
    <dbReference type="NCBI Taxonomy" id="152141"/>
    <lineage>
        <taxon>Bacteria</taxon>
        <taxon>Bacillati</taxon>
        <taxon>Actinomycetota</taxon>
        <taxon>Actinomycetes</taxon>
        <taxon>Kitasatosporales</taxon>
        <taxon>Streptomycetaceae</taxon>
        <taxon>Streptomyces</taxon>
    </lineage>
</organism>
<sequence>MARPPLGSVQDLEKRLGASLQGSDRAQAEAYLSDASALVRTYGLPWPDPDTAPDIAVSITLAAAERKVRNPEGYRMEMEGSYQYQLPASLPSGVGLTADEIKILQQLSGSGGLQSVEIQRPYRVDDTFYAPVQGSTEPVPWGVPGDPGAPR</sequence>
<protein>
    <submittedName>
        <fullName evidence="2">Uncharacterized protein</fullName>
    </submittedName>
</protein>
<comment type="caution">
    <text evidence="2">The sequence shown here is derived from an EMBL/GenBank/DDBJ whole genome shotgun (WGS) entry which is preliminary data.</text>
</comment>
<feature type="region of interest" description="Disordered" evidence="1">
    <location>
        <begin position="129"/>
        <end position="151"/>
    </location>
</feature>
<feature type="region of interest" description="Disordered" evidence="1">
    <location>
        <begin position="1"/>
        <end position="21"/>
    </location>
</feature>
<name>A0A918NW49_9ACTN</name>
<proteinExistence type="predicted"/>
<reference evidence="2" key="2">
    <citation type="submission" date="2020-09" db="EMBL/GenBank/DDBJ databases">
        <authorList>
            <person name="Sun Q."/>
            <person name="Ohkuma M."/>
        </authorList>
    </citation>
    <scope>NUCLEOTIDE SEQUENCE</scope>
    <source>
        <strain evidence="2">JCM 4956</strain>
    </source>
</reference>
<accession>A0A918NW49</accession>